<dbReference type="EMBL" id="JACRSN010000006">
    <property type="protein sequence ID" value="MBC8533468.1"/>
    <property type="molecule type" value="Genomic_DNA"/>
</dbReference>
<dbReference type="AlphaFoldDB" id="A0A926D830"/>
<dbReference type="RefSeq" id="WP_249318850.1">
    <property type="nucleotide sequence ID" value="NZ_JACRSN010000006.1"/>
</dbReference>
<organism evidence="7 8">
    <name type="scientific">Yeguia hominis</name>
    <dbReference type="NCBI Taxonomy" id="2763662"/>
    <lineage>
        <taxon>Bacteria</taxon>
        <taxon>Bacillati</taxon>
        <taxon>Bacillota</taxon>
        <taxon>Clostridia</taxon>
        <taxon>Eubacteriales</taxon>
        <taxon>Yeguiaceae</taxon>
        <taxon>Yeguia</taxon>
    </lineage>
</organism>
<keyword evidence="1" id="KW-0690">Ribosome biogenesis</keyword>
<comment type="caution">
    <text evidence="7">The sequence shown here is derived from an EMBL/GenBank/DDBJ whole genome shotgun (WGS) entry which is preliminary data.</text>
</comment>
<comment type="similarity">
    <text evidence="5">Belongs to the Prp family.</text>
</comment>
<evidence type="ECO:0000256" key="5">
    <source>
        <dbReference type="ARBA" id="ARBA00044503"/>
    </source>
</evidence>
<evidence type="ECO:0000256" key="3">
    <source>
        <dbReference type="ARBA" id="ARBA00022801"/>
    </source>
</evidence>
<protein>
    <recommendedName>
        <fullName evidence="6">Ribosomal processing cysteine protease Prp</fullName>
    </recommendedName>
</protein>
<sequence>MTTITVGRLGGCDTIEILGHANAGPFGKDLVCAGLSALACAMVTSLQREEAEGSLETLSTHIEPGILSVAVRAKPARRARVRGILDVCLTGFSMLAGTYPQNVRYTHT</sequence>
<dbReference type="CDD" id="cd16332">
    <property type="entry name" value="Prp-like"/>
    <property type="match status" value="1"/>
</dbReference>
<dbReference type="InterPro" id="IPR007422">
    <property type="entry name" value="Peptidase_Prp"/>
</dbReference>
<dbReference type="Proteomes" id="UP000651482">
    <property type="component" value="Unassembled WGS sequence"/>
</dbReference>
<accession>A0A926D830</accession>
<reference evidence="7" key="1">
    <citation type="submission" date="2020-08" db="EMBL/GenBank/DDBJ databases">
        <title>Genome public.</title>
        <authorList>
            <person name="Liu C."/>
            <person name="Sun Q."/>
        </authorList>
    </citation>
    <scope>NUCLEOTIDE SEQUENCE</scope>
    <source>
        <strain evidence="7">NSJ-40</strain>
    </source>
</reference>
<dbReference type="SUPFAM" id="SSF118010">
    <property type="entry name" value="TM1457-like"/>
    <property type="match status" value="1"/>
</dbReference>
<evidence type="ECO:0000256" key="6">
    <source>
        <dbReference type="ARBA" id="ARBA00044538"/>
    </source>
</evidence>
<evidence type="ECO:0000256" key="2">
    <source>
        <dbReference type="ARBA" id="ARBA00022670"/>
    </source>
</evidence>
<evidence type="ECO:0000313" key="7">
    <source>
        <dbReference type="EMBL" id="MBC8533468.1"/>
    </source>
</evidence>
<dbReference type="GO" id="GO:0042254">
    <property type="term" value="P:ribosome biogenesis"/>
    <property type="evidence" value="ECO:0007669"/>
    <property type="project" value="UniProtKB-KW"/>
</dbReference>
<dbReference type="Gene3D" id="3.30.70.1490">
    <property type="entry name" value="Cysteine protease Prp"/>
    <property type="match status" value="1"/>
</dbReference>
<dbReference type="InterPro" id="IPR036764">
    <property type="entry name" value="Peptidase_Prp_sf"/>
</dbReference>
<keyword evidence="3" id="KW-0378">Hydrolase</keyword>
<name>A0A926D830_9FIRM</name>
<proteinExistence type="inferred from homology"/>
<evidence type="ECO:0000256" key="4">
    <source>
        <dbReference type="ARBA" id="ARBA00022807"/>
    </source>
</evidence>
<evidence type="ECO:0000256" key="1">
    <source>
        <dbReference type="ARBA" id="ARBA00022517"/>
    </source>
</evidence>
<evidence type="ECO:0000313" key="8">
    <source>
        <dbReference type="Proteomes" id="UP000651482"/>
    </source>
</evidence>
<keyword evidence="4" id="KW-0788">Thiol protease</keyword>
<gene>
    <name evidence="7" type="ORF">IAG03_05515</name>
</gene>
<keyword evidence="2 7" id="KW-0645">Protease</keyword>
<dbReference type="GO" id="GO:0008234">
    <property type="term" value="F:cysteine-type peptidase activity"/>
    <property type="evidence" value="ECO:0007669"/>
    <property type="project" value="UniProtKB-KW"/>
</dbReference>
<dbReference type="Pfam" id="PF04327">
    <property type="entry name" value="Peptidase_Prp"/>
    <property type="match status" value="1"/>
</dbReference>
<dbReference type="GO" id="GO:0006508">
    <property type="term" value="P:proteolysis"/>
    <property type="evidence" value="ECO:0007669"/>
    <property type="project" value="UniProtKB-KW"/>
</dbReference>
<keyword evidence="8" id="KW-1185">Reference proteome</keyword>